<gene>
    <name evidence="2" type="ORF">BX592_10729</name>
</gene>
<comment type="caution">
    <text evidence="2">The sequence shown here is derived from an EMBL/GenBank/DDBJ whole genome shotgun (WGS) entry which is preliminary data.</text>
</comment>
<name>A0A4V3HF46_9BURK</name>
<evidence type="ECO:0000313" key="3">
    <source>
        <dbReference type="Proteomes" id="UP000295509"/>
    </source>
</evidence>
<feature type="compositionally biased region" description="Polar residues" evidence="1">
    <location>
        <begin position="80"/>
        <end position="97"/>
    </location>
</feature>
<dbReference type="RefSeq" id="WP_134191806.1">
    <property type="nucleotide sequence ID" value="NZ_JBHLUW010000046.1"/>
</dbReference>
<feature type="compositionally biased region" description="Low complexity" evidence="1">
    <location>
        <begin position="63"/>
        <end position="76"/>
    </location>
</feature>
<dbReference type="Proteomes" id="UP000295509">
    <property type="component" value="Unassembled WGS sequence"/>
</dbReference>
<sequence length="130" mass="12807">MQYVFSMTSRMVTIALGCALLLCVLLFLLGMQIGARLTGQTPAQATSQPIAGASWSAAVVPGRAPAGASTPAGATAYPNGATNASNPADATDTSDASRMSDVSDETVAQPSPVVPVVIPAAAANAADSGS</sequence>
<proteinExistence type="predicted"/>
<reference evidence="2 3" key="1">
    <citation type="submission" date="2019-03" db="EMBL/GenBank/DDBJ databases">
        <title>Genomic Encyclopedia of Type Strains, Phase III (KMG-III): the genomes of soil and plant-associated and newly described type strains.</title>
        <authorList>
            <person name="Whitman W."/>
        </authorList>
    </citation>
    <scope>NUCLEOTIDE SEQUENCE [LARGE SCALE GENOMIC DNA]</scope>
    <source>
        <strain evidence="2 3">LMG 29544</strain>
    </source>
</reference>
<keyword evidence="3" id="KW-1185">Reference proteome</keyword>
<organism evidence="2 3">
    <name type="scientific">Paraburkholderia rhizosphaerae</name>
    <dbReference type="NCBI Taxonomy" id="480658"/>
    <lineage>
        <taxon>Bacteria</taxon>
        <taxon>Pseudomonadati</taxon>
        <taxon>Pseudomonadota</taxon>
        <taxon>Betaproteobacteria</taxon>
        <taxon>Burkholderiales</taxon>
        <taxon>Burkholderiaceae</taxon>
        <taxon>Paraburkholderia</taxon>
    </lineage>
</organism>
<dbReference type="EMBL" id="SORE01000007">
    <property type="protein sequence ID" value="TDY51461.1"/>
    <property type="molecule type" value="Genomic_DNA"/>
</dbReference>
<accession>A0A4V3HF46</accession>
<feature type="region of interest" description="Disordered" evidence="1">
    <location>
        <begin position="63"/>
        <end position="113"/>
    </location>
</feature>
<evidence type="ECO:0000256" key="1">
    <source>
        <dbReference type="SAM" id="MobiDB-lite"/>
    </source>
</evidence>
<evidence type="ECO:0000313" key="2">
    <source>
        <dbReference type="EMBL" id="TDY51461.1"/>
    </source>
</evidence>
<dbReference type="AlphaFoldDB" id="A0A4V3HF46"/>
<protein>
    <submittedName>
        <fullName evidence="2">Uncharacterized protein</fullName>
    </submittedName>
</protein>